<proteinExistence type="predicted"/>
<dbReference type="EMBL" id="MU251260">
    <property type="protein sequence ID" value="KAG9252789.1"/>
    <property type="molecule type" value="Genomic_DNA"/>
</dbReference>
<keyword evidence="3" id="KW-1185">Reference proteome</keyword>
<dbReference type="OrthoDB" id="3660917at2759"/>
<organism evidence="2 3">
    <name type="scientific">Emericellopsis atlantica</name>
    <dbReference type="NCBI Taxonomy" id="2614577"/>
    <lineage>
        <taxon>Eukaryota</taxon>
        <taxon>Fungi</taxon>
        <taxon>Dikarya</taxon>
        <taxon>Ascomycota</taxon>
        <taxon>Pezizomycotina</taxon>
        <taxon>Sordariomycetes</taxon>
        <taxon>Hypocreomycetidae</taxon>
        <taxon>Hypocreales</taxon>
        <taxon>Bionectriaceae</taxon>
        <taxon>Emericellopsis</taxon>
    </lineage>
</organism>
<evidence type="ECO:0000256" key="1">
    <source>
        <dbReference type="SAM" id="MobiDB-lite"/>
    </source>
</evidence>
<accession>A0A9P7ZIL8</accession>
<reference evidence="2" key="1">
    <citation type="journal article" date="2021" name="IMA Fungus">
        <title>Genomic characterization of three marine fungi, including Emericellopsis atlantica sp. nov. with signatures of a generalist lifestyle and marine biomass degradation.</title>
        <authorList>
            <person name="Hagestad O.C."/>
            <person name="Hou L."/>
            <person name="Andersen J.H."/>
            <person name="Hansen E.H."/>
            <person name="Altermark B."/>
            <person name="Li C."/>
            <person name="Kuhnert E."/>
            <person name="Cox R.J."/>
            <person name="Crous P.W."/>
            <person name="Spatafora J.W."/>
            <person name="Lail K."/>
            <person name="Amirebrahimi M."/>
            <person name="Lipzen A."/>
            <person name="Pangilinan J."/>
            <person name="Andreopoulos W."/>
            <person name="Hayes R.D."/>
            <person name="Ng V."/>
            <person name="Grigoriev I.V."/>
            <person name="Jackson S.A."/>
            <person name="Sutton T.D.S."/>
            <person name="Dobson A.D.W."/>
            <person name="Rama T."/>
        </authorList>
    </citation>
    <scope>NUCLEOTIDE SEQUENCE</scope>
    <source>
        <strain evidence="2">TS7</strain>
    </source>
</reference>
<dbReference type="Proteomes" id="UP000887229">
    <property type="component" value="Unassembled WGS sequence"/>
</dbReference>
<name>A0A9P7ZIL8_9HYPO</name>
<sequence>MPDHSPDASGSRTPAVQPNTDDMSVIDVMKSLVLDPKGIVFLGDDGVLRSIDGERKTVIDARGLSPAQIKEYFEPFQSEAGWGIKATDGRGVSRKYMFHPAEGLLPPKVTPEERAETLRYNEQLRREGVTCDVPKPSGGK</sequence>
<gene>
    <name evidence="2" type="ORF">F5Z01DRAFT_637954</name>
</gene>
<feature type="compositionally biased region" description="Polar residues" evidence="1">
    <location>
        <begin position="8"/>
        <end position="22"/>
    </location>
</feature>
<protein>
    <submittedName>
        <fullName evidence="2">Uncharacterized protein</fullName>
    </submittedName>
</protein>
<dbReference type="GeneID" id="70293227"/>
<feature type="region of interest" description="Disordered" evidence="1">
    <location>
        <begin position="1"/>
        <end position="22"/>
    </location>
</feature>
<evidence type="ECO:0000313" key="2">
    <source>
        <dbReference type="EMBL" id="KAG9252789.1"/>
    </source>
</evidence>
<dbReference type="AlphaFoldDB" id="A0A9P7ZIL8"/>
<dbReference type="RefSeq" id="XP_046116713.1">
    <property type="nucleotide sequence ID" value="XM_046262324.1"/>
</dbReference>
<evidence type="ECO:0000313" key="3">
    <source>
        <dbReference type="Proteomes" id="UP000887229"/>
    </source>
</evidence>
<comment type="caution">
    <text evidence="2">The sequence shown here is derived from an EMBL/GenBank/DDBJ whole genome shotgun (WGS) entry which is preliminary data.</text>
</comment>